<accession>A0ABY8ULY5</accession>
<dbReference type="PANTHER" id="PTHR48041:SF41">
    <property type="entry name" value="ABC TRANSPORTER G FAMILY"/>
    <property type="match status" value="1"/>
</dbReference>
<gene>
    <name evidence="12" type="ORF">OEZ85_004700</name>
</gene>
<dbReference type="PROSITE" id="PS00170">
    <property type="entry name" value="CSA_PPIASE_1"/>
    <property type="match status" value="1"/>
</dbReference>
<keyword evidence="3 9" id="KW-0812">Transmembrane</keyword>
<evidence type="ECO:0000259" key="10">
    <source>
        <dbReference type="PROSITE" id="PS50072"/>
    </source>
</evidence>
<evidence type="ECO:0000256" key="1">
    <source>
        <dbReference type="ARBA" id="ARBA00004141"/>
    </source>
</evidence>
<comment type="subcellular location">
    <subcellularLocation>
        <location evidence="1">Membrane</location>
        <topology evidence="1">Multi-pass membrane protein</topology>
    </subcellularLocation>
</comment>
<keyword evidence="6 9" id="KW-1133">Transmembrane helix</keyword>
<evidence type="ECO:0000256" key="6">
    <source>
        <dbReference type="ARBA" id="ARBA00022989"/>
    </source>
</evidence>
<feature type="domain" description="PPIase cyclophilin-type" evidence="10">
    <location>
        <begin position="909"/>
        <end position="1065"/>
    </location>
</feature>
<dbReference type="Proteomes" id="UP001244341">
    <property type="component" value="Chromosome 14b"/>
</dbReference>
<dbReference type="Pfam" id="PF19055">
    <property type="entry name" value="ABC2_membrane_7"/>
    <property type="match status" value="1"/>
</dbReference>
<dbReference type="InterPro" id="IPR002130">
    <property type="entry name" value="Cyclophilin-type_PPIase_dom"/>
</dbReference>
<dbReference type="InterPro" id="IPR050352">
    <property type="entry name" value="ABCG_transporters"/>
</dbReference>
<feature type="transmembrane region" description="Helical" evidence="9">
    <location>
        <begin position="597"/>
        <end position="617"/>
    </location>
</feature>
<evidence type="ECO:0000256" key="4">
    <source>
        <dbReference type="ARBA" id="ARBA00022741"/>
    </source>
</evidence>
<dbReference type="InterPro" id="IPR027417">
    <property type="entry name" value="P-loop_NTPase"/>
</dbReference>
<feature type="region of interest" description="Disordered" evidence="8">
    <location>
        <begin position="41"/>
        <end position="78"/>
    </location>
</feature>
<dbReference type="InterPro" id="IPR043926">
    <property type="entry name" value="ABCG_dom"/>
</dbReference>
<evidence type="ECO:0000313" key="13">
    <source>
        <dbReference type="Proteomes" id="UP001244341"/>
    </source>
</evidence>
<dbReference type="PANTHER" id="PTHR48041">
    <property type="entry name" value="ABC TRANSPORTER G FAMILY MEMBER 28"/>
    <property type="match status" value="1"/>
</dbReference>
<dbReference type="SUPFAM" id="SSF52540">
    <property type="entry name" value="P-loop containing nucleoside triphosphate hydrolases"/>
    <property type="match status" value="1"/>
</dbReference>
<keyword evidence="5" id="KW-0067">ATP-binding</keyword>
<evidence type="ECO:0000256" key="2">
    <source>
        <dbReference type="ARBA" id="ARBA00022448"/>
    </source>
</evidence>
<keyword evidence="4" id="KW-0547">Nucleotide-binding</keyword>
<dbReference type="InterPro" id="IPR003439">
    <property type="entry name" value="ABC_transporter-like_ATP-bd"/>
</dbReference>
<dbReference type="Gene3D" id="2.40.100.10">
    <property type="entry name" value="Cyclophilin-like"/>
    <property type="match status" value="1"/>
</dbReference>
<dbReference type="InterPro" id="IPR020892">
    <property type="entry name" value="Cyclophilin-type_PPIase_CS"/>
</dbReference>
<evidence type="ECO:0000256" key="5">
    <source>
        <dbReference type="ARBA" id="ARBA00022840"/>
    </source>
</evidence>
<dbReference type="SUPFAM" id="SSF50891">
    <property type="entry name" value="Cyclophilin-like"/>
    <property type="match status" value="1"/>
</dbReference>
<evidence type="ECO:0000313" key="12">
    <source>
        <dbReference type="EMBL" id="WIA22394.1"/>
    </source>
</evidence>
<evidence type="ECO:0000256" key="3">
    <source>
        <dbReference type="ARBA" id="ARBA00022692"/>
    </source>
</evidence>
<dbReference type="EMBL" id="CP126221">
    <property type="protein sequence ID" value="WIA22394.1"/>
    <property type="molecule type" value="Genomic_DNA"/>
</dbReference>
<keyword evidence="7 9" id="KW-0472">Membrane</keyword>
<reference evidence="12 13" key="1">
    <citation type="submission" date="2023-05" db="EMBL/GenBank/DDBJ databases">
        <title>A 100% complete, gapless, phased diploid assembly of the Scenedesmus obliquus UTEX 3031 genome.</title>
        <authorList>
            <person name="Biondi T.C."/>
            <person name="Hanschen E.R."/>
            <person name="Kwon T."/>
            <person name="Eng W."/>
            <person name="Kruse C.P.S."/>
            <person name="Koehler S.I."/>
            <person name="Kunde Y."/>
            <person name="Gleasner C.D."/>
            <person name="You Mak K.T."/>
            <person name="Polle J."/>
            <person name="Hovde B.T."/>
            <person name="Starkenburg S.R."/>
        </authorList>
    </citation>
    <scope>NUCLEOTIDE SEQUENCE [LARGE SCALE GENOMIC DNA]</scope>
    <source>
        <strain evidence="12 13">DOE0152z</strain>
    </source>
</reference>
<dbReference type="InterPro" id="IPR013525">
    <property type="entry name" value="ABC2_TM"/>
</dbReference>
<feature type="transmembrane region" description="Helical" evidence="9">
    <location>
        <begin position="570"/>
        <end position="591"/>
    </location>
</feature>
<evidence type="ECO:0000256" key="8">
    <source>
        <dbReference type="SAM" id="MobiDB-lite"/>
    </source>
</evidence>
<sequence length="1135" mass="121403">MIDFLLGTAVLVLPQGNLPLLAGIGAVKGAVALRRHLSNKKGAADEAGTAAADAEPAATAARALRPKTPTPGEGVPPVTLEWSNLSCHWSSKKQKKQQRKGEPGSKQILFGLSGAARPGRLLALMGPSGSGKTTLLNSLASHVPANTGMRLTGELYVNGVQSTEANHRQAYVEQSDNFYSMLSVAETLTMAAQLQMAPGLPEASKQSYVDNLISVLGLAKSRDTRVGDEKIRGLSGGEKKRLAIGCELISSPSLLFLDEPTTGLDSFQAEKVVATLKQLASAGHTVVCSIHQPRSSIFGLFDDLLLLSEGRCVYSGPAEEALPYFEQLGHACPAHYNPAEFVADLISIDYSSPEVEEESKARVQGLVDAWAASAGGKAAAEAAAAHKHMSRTPSGELALGSVNSGPVAGWARQFRLLLRRSWRQITRDKAAAMARLSSNVSSAVIFGAIFWRMQKKQSNIQDRMGLLQVAAINTAMSALVKTITVFPKERAIVNRERTRKAYNVLPYLSDMNLCISLNRELTRKAYNVLPYLSAKLLAELPVSCVFPLVFGVVVYPFTGLNPKPVRFARFLGILTLESFTAAALGLSVGAAAPNADAAVAIGPAVMLVWIIFGGYYCNSENIPSALRWLPRCSLIKHSFEALCINEFQGAEFELDEGGRGMKTGEDVLSWLSFGHTSIRKTLGSEARILGFYYWLTYCILRAGKPKFQPVEAAAAAAAALPEPAAAAAPAAAAVVEEILREARKASWPLIAQKISAGDWIELSQVLVQPPFDDVRQACFYIPWALLQSDDFAAAVAARKEYVEFIDHVHALATIALKAADGQPGADMQVQQSFMLLNASVEAYLAAIPPKYNRQQQTEQAVAASSTEYVEAASGLGKRALLAAAAAAVTATTAGAVLAADGPEVTQKVFFDVSVGGQPAGRIVIGLFGNDTPKTAANFAALATGEKGFGYKGATFHRIIKDFVIQGGDFERGNGTGGYSIYGRKFADENFNVKHAPGVVSMANAGRNTNGSQFFITTADTPWLDGKHVVFGKVVQGLDVVDKLQNLPVDRSGRPGQRVAIDDCDQQYVSLWDQNTQQQQHRGHVQAVAAQGLGFFIHPQGGTQPSPALQRSCKGWAVITRLPKLAFPPQRDQTHA</sequence>
<dbReference type="InterPro" id="IPR029000">
    <property type="entry name" value="Cyclophilin-like_dom_sf"/>
</dbReference>
<evidence type="ECO:0000256" key="7">
    <source>
        <dbReference type="ARBA" id="ARBA00023136"/>
    </source>
</evidence>
<dbReference type="Pfam" id="PF01061">
    <property type="entry name" value="ABC2_membrane"/>
    <property type="match status" value="2"/>
</dbReference>
<keyword evidence="13" id="KW-1185">Reference proteome</keyword>
<organism evidence="12 13">
    <name type="scientific">Tetradesmus obliquus</name>
    <name type="common">Green alga</name>
    <name type="synonym">Acutodesmus obliquus</name>
    <dbReference type="NCBI Taxonomy" id="3088"/>
    <lineage>
        <taxon>Eukaryota</taxon>
        <taxon>Viridiplantae</taxon>
        <taxon>Chlorophyta</taxon>
        <taxon>core chlorophytes</taxon>
        <taxon>Chlorophyceae</taxon>
        <taxon>CS clade</taxon>
        <taxon>Sphaeropleales</taxon>
        <taxon>Scenedesmaceae</taxon>
        <taxon>Tetradesmus</taxon>
    </lineage>
</organism>
<dbReference type="CDD" id="cd01926">
    <property type="entry name" value="cyclophilin_ABH_like"/>
    <property type="match status" value="1"/>
</dbReference>
<dbReference type="PROSITE" id="PS50893">
    <property type="entry name" value="ABC_TRANSPORTER_2"/>
    <property type="match status" value="1"/>
</dbReference>
<protein>
    <recommendedName>
        <fullName evidence="14">Peptidylprolyl isomerase</fullName>
    </recommendedName>
</protein>
<feature type="compositionally biased region" description="Low complexity" evidence="8">
    <location>
        <begin position="45"/>
        <end position="78"/>
    </location>
</feature>
<dbReference type="PROSITE" id="PS50072">
    <property type="entry name" value="CSA_PPIASE_2"/>
    <property type="match status" value="1"/>
</dbReference>
<dbReference type="InterPro" id="IPR003593">
    <property type="entry name" value="AAA+_ATPase"/>
</dbReference>
<dbReference type="PRINTS" id="PR00153">
    <property type="entry name" value="CSAPPISMRASE"/>
</dbReference>
<dbReference type="Pfam" id="PF00160">
    <property type="entry name" value="Pro_isomerase"/>
    <property type="match status" value="1"/>
</dbReference>
<dbReference type="Pfam" id="PF00005">
    <property type="entry name" value="ABC_tran"/>
    <property type="match status" value="1"/>
</dbReference>
<evidence type="ECO:0008006" key="14">
    <source>
        <dbReference type="Google" id="ProtNLM"/>
    </source>
</evidence>
<feature type="domain" description="ABC transporter" evidence="11">
    <location>
        <begin position="80"/>
        <end position="334"/>
    </location>
</feature>
<dbReference type="Gene3D" id="3.40.50.300">
    <property type="entry name" value="P-loop containing nucleotide triphosphate hydrolases"/>
    <property type="match status" value="1"/>
</dbReference>
<dbReference type="InterPro" id="IPR017871">
    <property type="entry name" value="ABC_transporter-like_CS"/>
</dbReference>
<proteinExistence type="predicted"/>
<dbReference type="SMART" id="SM00382">
    <property type="entry name" value="AAA"/>
    <property type="match status" value="1"/>
</dbReference>
<evidence type="ECO:0000256" key="9">
    <source>
        <dbReference type="SAM" id="Phobius"/>
    </source>
</evidence>
<keyword evidence="2" id="KW-0813">Transport</keyword>
<evidence type="ECO:0000259" key="11">
    <source>
        <dbReference type="PROSITE" id="PS50893"/>
    </source>
</evidence>
<feature type="transmembrane region" description="Helical" evidence="9">
    <location>
        <begin position="432"/>
        <end position="453"/>
    </location>
</feature>
<name>A0ABY8ULY5_TETOB</name>
<dbReference type="PROSITE" id="PS00211">
    <property type="entry name" value="ABC_TRANSPORTER_1"/>
    <property type="match status" value="1"/>
</dbReference>
<feature type="transmembrane region" description="Helical" evidence="9">
    <location>
        <begin position="540"/>
        <end position="558"/>
    </location>
</feature>